<proteinExistence type="predicted"/>
<reference evidence="1" key="2">
    <citation type="submission" date="2020-09" db="EMBL/GenBank/DDBJ databases">
        <authorList>
            <person name="Sun Q."/>
            <person name="Zhou Y."/>
        </authorList>
    </citation>
    <scope>NUCLEOTIDE SEQUENCE</scope>
    <source>
        <strain evidence="1">CGMCC 1.15519</strain>
    </source>
</reference>
<dbReference type="Proteomes" id="UP000635071">
    <property type="component" value="Unassembled WGS sequence"/>
</dbReference>
<organism evidence="1 2">
    <name type="scientific">Sandarakinorhabdus glacialis</name>
    <dbReference type="NCBI Taxonomy" id="1614636"/>
    <lineage>
        <taxon>Bacteria</taxon>
        <taxon>Pseudomonadati</taxon>
        <taxon>Pseudomonadota</taxon>
        <taxon>Alphaproteobacteria</taxon>
        <taxon>Sphingomonadales</taxon>
        <taxon>Sphingosinicellaceae</taxon>
        <taxon>Sandarakinorhabdus</taxon>
    </lineage>
</organism>
<dbReference type="RefSeq" id="WP_188761772.1">
    <property type="nucleotide sequence ID" value="NZ_BMJM01000002.1"/>
</dbReference>
<name>A0A916ZP80_9SPHN</name>
<gene>
    <name evidence="1" type="ORF">GCM10011529_09640</name>
</gene>
<protein>
    <submittedName>
        <fullName evidence="1">Uncharacterized protein</fullName>
    </submittedName>
</protein>
<comment type="caution">
    <text evidence="1">The sequence shown here is derived from an EMBL/GenBank/DDBJ whole genome shotgun (WGS) entry which is preliminary data.</text>
</comment>
<dbReference type="AlphaFoldDB" id="A0A916ZP80"/>
<accession>A0A916ZP80</accession>
<keyword evidence="2" id="KW-1185">Reference proteome</keyword>
<sequence length="105" mass="11233">MAGHVPPKAVADAAALGLELRAKFKRGGTDVGVKRAEQLKARRECSDADIAAISSYFKRHVVDKDAKAHEWGDNDDPSAGYVAWLLWGGDAGEKWADGVKAKLDG</sequence>
<evidence type="ECO:0000313" key="1">
    <source>
        <dbReference type="EMBL" id="GGE05308.1"/>
    </source>
</evidence>
<evidence type="ECO:0000313" key="2">
    <source>
        <dbReference type="Proteomes" id="UP000635071"/>
    </source>
</evidence>
<reference evidence="1" key="1">
    <citation type="journal article" date="2014" name="Int. J. Syst. Evol. Microbiol.">
        <title>Complete genome sequence of Corynebacterium casei LMG S-19264T (=DSM 44701T), isolated from a smear-ripened cheese.</title>
        <authorList>
            <consortium name="US DOE Joint Genome Institute (JGI-PGF)"/>
            <person name="Walter F."/>
            <person name="Albersmeier A."/>
            <person name="Kalinowski J."/>
            <person name="Ruckert C."/>
        </authorList>
    </citation>
    <scope>NUCLEOTIDE SEQUENCE</scope>
    <source>
        <strain evidence="1">CGMCC 1.15519</strain>
    </source>
</reference>
<dbReference type="EMBL" id="BMJM01000002">
    <property type="protein sequence ID" value="GGE05308.1"/>
    <property type="molecule type" value="Genomic_DNA"/>
</dbReference>